<keyword evidence="4" id="KW-0560">Oxidoreductase</keyword>
<dbReference type="CDD" id="cd05374">
    <property type="entry name" value="17beta-HSD-like_SDR_c"/>
    <property type="match status" value="1"/>
</dbReference>
<comment type="similarity">
    <text evidence="1">Belongs to the short-chain dehydrogenases/reductases (SDR) family.</text>
</comment>
<feature type="domain" description="FAD-binding PCMH-type" evidence="5">
    <location>
        <begin position="62"/>
        <end position="267"/>
    </location>
</feature>
<gene>
    <name evidence="6" type="ORF">P875_00042966</name>
</gene>
<dbReference type="Gene3D" id="3.40.50.720">
    <property type="entry name" value="NAD(P)-binding Rossmann-like Domain"/>
    <property type="match status" value="1"/>
</dbReference>
<dbReference type="InterPro" id="IPR016164">
    <property type="entry name" value="FAD-linked_Oxase-like_C"/>
</dbReference>
<dbReference type="CDD" id="cd12148">
    <property type="entry name" value="fungal_TF_MHR"/>
    <property type="match status" value="1"/>
</dbReference>
<proteinExistence type="inferred from homology"/>
<dbReference type="InterPro" id="IPR016170">
    <property type="entry name" value="Cytok_DH_C_sf"/>
</dbReference>
<dbReference type="Gene3D" id="3.30.43.10">
    <property type="entry name" value="Uridine Diphospho-n-acetylenolpyruvylglucosamine Reductase, domain 2"/>
    <property type="match status" value="1"/>
</dbReference>
<dbReference type="GO" id="GO:0006654">
    <property type="term" value="P:phosphatidic acid biosynthetic process"/>
    <property type="evidence" value="ECO:0007669"/>
    <property type="project" value="TreeGrafter"/>
</dbReference>
<dbReference type="STRING" id="1403190.A0A0F0HZ73"/>
<dbReference type="GO" id="GO:0071949">
    <property type="term" value="F:FAD binding"/>
    <property type="evidence" value="ECO:0007669"/>
    <property type="project" value="InterPro"/>
</dbReference>
<dbReference type="OrthoDB" id="1600564at2759"/>
<dbReference type="Pfam" id="PF00106">
    <property type="entry name" value="adh_short"/>
    <property type="match status" value="1"/>
</dbReference>
<dbReference type="InterPro" id="IPR016167">
    <property type="entry name" value="FAD-bd_PCMH_sub1"/>
</dbReference>
<dbReference type="EMBL" id="JZEE01000703">
    <property type="protein sequence ID" value="KJK60819.1"/>
    <property type="molecule type" value="Genomic_DNA"/>
</dbReference>
<dbReference type="GO" id="GO:0005783">
    <property type="term" value="C:endoplasmic reticulum"/>
    <property type="evidence" value="ECO:0007669"/>
    <property type="project" value="TreeGrafter"/>
</dbReference>
<dbReference type="InterPro" id="IPR036318">
    <property type="entry name" value="FAD-bd_PCMH-like_sf"/>
</dbReference>
<evidence type="ECO:0000259" key="5">
    <source>
        <dbReference type="PROSITE" id="PS51387"/>
    </source>
</evidence>
<evidence type="ECO:0000256" key="1">
    <source>
        <dbReference type="ARBA" id="ARBA00006484"/>
    </source>
</evidence>
<dbReference type="SUPFAM" id="SSF51735">
    <property type="entry name" value="NAD(P)-binding Rossmann-fold domains"/>
    <property type="match status" value="1"/>
</dbReference>
<dbReference type="InterPro" id="IPR036291">
    <property type="entry name" value="NAD(P)-bd_dom_sf"/>
</dbReference>
<dbReference type="AlphaFoldDB" id="A0A0F0HZ73"/>
<dbReference type="GO" id="GO:0005811">
    <property type="term" value="C:lipid droplet"/>
    <property type="evidence" value="ECO:0007669"/>
    <property type="project" value="TreeGrafter"/>
</dbReference>
<dbReference type="InterPro" id="IPR004113">
    <property type="entry name" value="FAD-bd_oxidored_4_C"/>
</dbReference>
<dbReference type="PRINTS" id="PR00080">
    <property type="entry name" value="SDRFAMILY"/>
</dbReference>
<dbReference type="GO" id="GO:0004806">
    <property type="term" value="F:triacylglycerol lipase activity"/>
    <property type="evidence" value="ECO:0007669"/>
    <property type="project" value="TreeGrafter"/>
</dbReference>
<keyword evidence="3" id="KW-0274">FAD</keyword>
<comment type="caution">
    <text evidence="6">The sequence shown here is derived from an EMBL/GenBank/DDBJ whole genome shotgun (WGS) entry which is preliminary data.</text>
</comment>
<dbReference type="GO" id="GO:0000140">
    <property type="term" value="F:acylglycerone-phosphate reductase (NADP+) activity"/>
    <property type="evidence" value="ECO:0007669"/>
    <property type="project" value="TreeGrafter"/>
</dbReference>
<dbReference type="GO" id="GO:0019433">
    <property type="term" value="P:triglyceride catabolic process"/>
    <property type="evidence" value="ECO:0007669"/>
    <property type="project" value="TreeGrafter"/>
</dbReference>
<dbReference type="PRINTS" id="PR00081">
    <property type="entry name" value="GDHRDH"/>
</dbReference>
<reference evidence="6 7" key="1">
    <citation type="submission" date="2015-02" db="EMBL/GenBank/DDBJ databases">
        <title>Draft genome sequence of Aspergillus parasiticus SU-1.</title>
        <authorList>
            <person name="Yu J."/>
            <person name="Fedorova N."/>
            <person name="Yin Y."/>
            <person name="Losada L."/>
            <person name="Zafar N."/>
            <person name="Taujale R."/>
            <person name="Ehrlich K.C."/>
            <person name="Bhatnagar D."/>
            <person name="Cleveland T.E."/>
            <person name="Bennett J.W."/>
            <person name="Nierman W.C."/>
        </authorList>
    </citation>
    <scope>NUCLEOTIDE SEQUENCE [LARGE SCALE GENOMIC DNA]</scope>
    <source>
        <strain evidence="7">ATCC 56775 / NRRL 5862 / SRRC 143 / SU-1</strain>
    </source>
</reference>
<dbReference type="Gene3D" id="3.40.462.10">
    <property type="entry name" value="FAD-linked oxidases, C-terminal domain"/>
    <property type="match status" value="1"/>
</dbReference>
<dbReference type="InterPro" id="IPR016169">
    <property type="entry name" value="FAD-bd_PCMH_sub2"/>
</dbReference>
<name>A0A0F0HZ73_ASPPU</name>
<accession>A0A0F0HZ73</accession>
<dbReference type="InterPro" id="IPR006094">
    <property type="entry name" value="Oxid_FAD_bind_N"/>
</dbReference>
<protein>
    <submittedName>
        <fullName evidence="6">17beta hydroxysteroid dehydrogenase-like classical c SDR</fullName>
    </submittedName>
</protein>
<evidence type="ECO:0000256" key="2">
    <source>
        <dbReference type="ARBA" id="ARBA00022630"/>
    </source>
</evidence>
<dbReference type="Pfam" id="PF02913">
    <property type="entry name" value="FAD-oxidase_C"/>
    <property type="match status" value="1"/>
</dbReference>
<evidence type="ECO:0000313" key="7">
    <source>
        <dbReference type="Proteomes" id="UP000033540"/>
    </source>
</evidence>
<evidence type="ECO:0000256" key="4">
    <source>
        <dbReference type="ARBA" id="ARBA00023002"/>
    </source>
</evidence>
<organism evidence="6 7">
    <name type="scientific">Aspergillus parasiticus (strain ATCC 56775 / NRRL 5862 / SRRC 143 / SU-1)</name>
    <dbReference type="NCBI Taxonomy" id="1403190"/>
    <lineage>
        <taxon>Eukaryota</taxon>
        <taxon>Fungi</taxon>
        <taxon>Dikarya</taxon>
        <taxon>Ascomycota</taxon>
        <taxon>Pezizomycotina</taxon>
        <taxon>Eurotiomycetes</taxon>
        <taxon>Eurotiomycetidae</taxon>
        <taxon>Eurotiales</taxon>
        <taxon>Aspergillaceae</taxon>
        <taxon>Aspergillus</taxon>
        <taxon>Aspergillus subgen. Circumdati</taxon>
    </lineage>
</organism>
<dbReference type="Pfam" id="PF01565">
    <property type="entry name" value="FAD_binding_4"/>
    <property type="match status" value="1"/>
</dbReference>
<dbReference type="Proteomes" id="UP000033540">
    <property type="component" value="Unassembled WGS sequence"/>
</dbReference>
<dbReference type="PROSITE" id="PS51387">
    <property type="entry name" value="FAD_PCMH"/>
    <property type="match status" value="1"/>
</dbReference>
<sequence>MATPIVLPPNTTQGTFAQFISEASEASGAENVKVVVSVDDLDDGSYLQQPYTHDAHHILDKDSFLASAVVCPRSVPEVQALVRIANNLQIPLWPTSIGRNLGYGGAAPRLSGSVVLDLGKHMRRVLEVNVDGAYAVVEPGVTFSDLYQYLVDNNLTDKLWIDVPDLGGGSVLGNTVERGVGYTPYGGKYYTLIDVLFVLPTGELMRTGMGAMPQPRSAGESQIRLDEEPGNKCWQLFPYGFGPYNDGLFSQSNLGIVTKMGIWLMPNPGGYQSYLITFPRDEDLHKAVDIIRPLRLQMILQNVPTIRHILLDAAVMGVKSDYTASNGPLDDAALDAIAKRLNLGRWNFYGALYGPETTRNALWGIIKDAFSAIEGAQFFFPEDIKEPCVLHTRHKTLQGIPTLDELKWVDWIPNGAHLFFSPISKISGDDAMLQYAITKKRVREAGLDFIGTFTVGMREMHHIVCIVFDREDPESKRKAHQLIKTLIADCAAHGWGEYRTHLALMDQIAETYNWNNNILMRFNEAIKNTLDPKGILAPVVGANMPKSVLITGCSHGGFGEAMAKVYRAKGFQVFATLRNRTKIGSLADYDGVQILELDVTSVESIHQCAQTVAKRTGGRLDVLVNNAGVNAIVPLLDASLDEAKKVYDTNVWSIMAMVQAFAPMLIQAKGVVCNISSVSGEMVFAWAGIYSSSRSAGTRISETLRLEMAPLGVRVVTVILGGVQTSGNDPKNIADLELPPSSHYRKITPVIDRHKKTMVHPNKQNIEIAAKNVVDDVLNGRGIFIRRGQASMLSWLCNTFLPYRLFTWMINRECLRLKRKCQRSEKVRRRHGPMAEGSDTRIARLEEKMNSLLAAMHTFVGSSGSSVTLADTNRPGATSIGALMNMTSSDSSARLALSNSTVSTHPNSSLQASSYATSPTASLLNEEDGRLEYFRTRMLPYFPFIDLPPEMTTQYLRQNRPFLLRAIYTVTTVSNQEKLAQLEELKHLLFTSALLKVESSIDMLLGLLTYIAWSTDTFLGRADLVSRLMMLAISLVYDLRLFKPSPPDVQVMMAISQGQAEDPRQGPKAETPCSLSEGRRAVLACFVLSSNLSSHLGRQDALNWTPQMEEALHMLTLNGSCPTDKLFVLQVRLQLFKQKAENVRQRGEVGCTRTETDPATVSLPHLLYFKMLRRQLQELRSSFRTDLHQTGKGSF</sequence>
<evidence type="ECO:0000313" key="6">
    <source>
        <dbReference type="EMBL" id="KJK60819.1"/>
    </source>
</evidence>
<dbReference type="Gene3D" id="3.30.465.10">
    <property type="match status" value="1"/>
</dbReference>
<dbReference type="InterPro" id="IPR016171">
    <property type="entry name" value="Vanillyl_alc_oxidase_C-sub2"/>
</dbReference>
<keyword evidence="2" id="KW-0285">Flavoprotein</keyword>
<dbReference type="SUPFAM" id="SSF56176">
    <property type="entry name" value="FAD-binding/transporter-associated domain-like"/>
    <property type="match status" value="1"/>
</dbReference>
<dbReference type="Gene3D" id="1.10.45.10">
    <property type="entry name" value="Vanillyl-alcohol Oxidase, Chain A, domain 4"/>
    <property type="match status" value="1"/>
</dbReference>
<dbReference type="InterPro" id="IPR016166">
    <property type="entry name" value="FAD-bd_PCMH"/>
</dbReference>
<dbReference type="PANTHER" id="PTHR44169">
    <property type="entry name" value="NADPH-DEPENDENT 1-ACYLDIHYDROXYACETONE PHOSPHATE REDUCTASE"/>
    <property type="match status" value="1"/>
</dbReference>
<dbReference type="PANTHER" id="PTHR44169:SF6">
    <property type="entry name" value="NADPH-DEPENDENT 1-ACYLDIHYDROXYACETONE PHOSPHATE REDUCTASE"/>
    <property type="match status" value="1"/>
</dbReference>
<evidence type="ECO:0000256" key="3">
    <source>
        <dbReference type="ARBA" id="ARBA00022827"/>
    </source>
</evidence>
<dbReference type="SUPFAM" id="SSF55103">
    <property type="entry name" value="FAD-linked oxidases, C-terminal domain"/>
    <property type="match status" value="1"/>
</dbReference>
<dbReference type="InterPro" id="IPR002347">
    <property type="entry name" value="SDR_fam"/>
</dbReference>